<dbReference type="Gene3D" id="3.40.1620.10">
    <property type="entry name" value="YefM-like domain"/>
    <property type="match status" value="1"/>
</dbReference>
<evidence type="ECO:0000256" key="2">
    <source>
        <dbReference type="RuleBase" id="RU362080"/>
    </source>
</evidence>
<sequence>MLHRRDLKELGGSRPYRHTKTLSRKGYVKPSYKDGVSNPKFPMNSVNVNQFQANIKQFIEQVIKQHLPLKVKGTNGQDFIVISAEDWEQQQETLYILQNSSLMQQIADSTITHTHRKGYSPTDEELDEIISI</sequence>
<feature type="region of interest" description="Disordered" evidence="3">
    <location>
        <begin position="1"/>
        <end position="22"/>
    </location>
</feature>
<comment type="similarity">
    <text evidence="1 2">Belongs to the phD/YefM antitoxin family.</text>
</comment>
<dbReference type="InterPro" id="IPR036165">
    <property type="entry name" value="YefM-like_sf"/>
</dbReference>
<organism evidence="4 5">
    <name type="scientific">Crocosphaera watsonii WH 8501</name>
    <dbReference type="NCBI Taxonomy" id="165597"/>
    <lineage>
        <taxon>Bacteria</taxon>
        <taxon>Bacillati</taxon>
        <taxon>Cyanobacteriota</taxon>
        <taxon>Cyanophyceae</taxon>
        <taxon>Oscillatoriophycideae</taxon>
        <taxon>Chroococcales</taxon>
        <taxon>Aphanothecaceae</taxon>
        <taxon>Crocosphaera</taxon>
    </lineage>
</organism>
<accession>Q4BYW0</accession>
<dbReference type="InterPro" id="IPR006442">
    <property type="entry name" value="Antitoxin_Phd/YefM"/>
</dbReference>
<evidence type="ECO:0000256" key="3">
    <source>
        <dbReference type="SAM" id="MobiDB-lite"/>
    </source>
</evidence>
<dbReference type="KEGG" id="cwa:CwatDRAFT_1176"/>
<protein>
    <recommendedName>
        <fullName evidence="2">Antitoxin</fullName>
    </recommendedName>
</protein>
<comment type="caution">
    <text evidence="4">The sequence shown here is derived from an EMBL/GenBank/DDBJ whole genome shotgun (WGS) entry which is preliminary data.</text>
</comment>
<dbReference type="PANTHER" id="PTHR33713">
    <property type="entry name" value="ANTITOXIN YAFN-RELATED"/>
    <property type="match status" value="1"/>
</dbReference>
<gene>
    <name evidence="4" type="ORF">CwatDRAFT_1176</name>
</gene>
<proteinExistence type="inferred from homology"/>
<reference evidence="4" key="3">
    <citation type="submission" date="2016-12" db="EMBL/GenBank/DDBJ databases">
        <title>Annotation of the draft genome assembly of Crocosphaera watsonii WH 8501.</title>
        <authorList>
            <consortium name="US DOE Joint Genome Institute (JGI-ORNL)"/>
            <person name="Larimer F."/>
            <person name="Land M."/>
        </authorList>
    </citation>
    <scope>NUCLEOTIDE SEQUENCE</scope>
    <source>
        <strain evidence="4">WH 8501</strain>
    </source>
</reference>
<reference evidence="4" key="2">
    <citation type="submission" date="2005-06" db="EMBL/GenBank/DDBJ databases">
        <title>Sequencing of the draft genome and assembly of Crocosphaera watsonii WH 8501.</title>
        <authorList>
            <consortium name="US DOE Joint Genome Institute (JGI-PGF)"/>
            <person name="Copeland A."/>
            <person name="Lucas S."/>
            <person name="Lapidus A."/>
            <person name="Barry K."/>
            <person name="Detter C."/>
            <person name="Glavina T."/>
            <person name="Hammon N."/>
            <person name="Israni S."/>
            <person name="Pitluck S."/>
            <person name="Richardson P."/>
        </authorList>
    </citation>
    <scope>NUCLEOTIDE SEQUENCE [LARGE SCALE GENOMIC DNA]</scope>
    <source>
        <strain evidence="4">WH 8501</strain>
    </source>
</reference>
<reference evidence="4" key="1">
    <citation type="submission" date="2004-02" db="EMBL/GenBank/DDBJ databases">
        <authorList>
            <consortium name="DOE Joint Genome Institute"/>
        </authorList>
    </citation>
    <scope>NUCLEOTIDE SEQUENCE [LARGE SCALE GENOMIC DNA]</scope>
    <source>
        <strain evidence="4">WH 8501</strain>
    </source>
</reference>
<comment type="function">
    <text evidence="2">Antitoxin component of a type II toxin-antitoxin (TA) system.</text>
</comment>
<dbReference type="SUPFAM" id="SSF143120">
    <property type="entry name" value="YefM-like"/>
    <property type="match status" value="1"/>
</dbReference>
<dbReference type="Pfam" id="PF02604">
    <property type="entry name" value="PhdYeFM_antitox"/>
    <property type="match status" value="1"/>
</dbReference>
<dbReference type="PANTHER" id="PTHR33713:SF6">
    <property type="entry name" value="ANTITOXIN YEFM"/>
    <property type="match status" value="1"/>
</dbReference>
<dbReference type="Proteomes" id="UP000003922">
    <property type="component" value="Unassembled WGS sequence"/>
</dbReference>
<dbReference type="InterPro" id="IPR051405">
    <property type="entry name" value="phD/YefM_antitoxin"/>
</dbReference>
<keyword evidence="5" id="KW-1185">Reference proteome</keyword>
<dbReference type="AlphaFoldDB" id="Q4BYW0"/>
<dbReference type="EMBL" id="AADV02000092">
    <property type="protein sequence ID" value="EAM49084.1"/>
    <property type="molecule type" value="Genomic_DNA"/>
</dbReference>
<evidence type="ECO:0000313" key="4">
    <source>
        <dbReference type="EMBL" id="EAM49084.1"/>
    </source>
</evidence>
<evidence type="ECO:0000313" key="5">
    <source>
        <dbReference type="Proteomes" id="UP000003922"/>
    </source>
</evidence>
<name>Q4BYW0_CROWT</name>
<feature type="compositionally biased region" description="Basic and acidic residues" evidence="3">
    <location>
        <begin position="1"/>
        <end position="11"/>
    </location>
</feature>
<evidence type="ECO:0000256" key="1">
    <source>
        <dbReference type="ARBA" id="ARBA00009981"/>
    </source>
</evidence>